<dbReference type="Proteomes" id="UP000037432">
    <property type="component" value="Unassembled WGS sequence"/>
</dbReference>
<comment type="caution">
    <text evidence="2">The sequence shown here is derived from an EMBL/GenBank/DDBJ whole genome shotgun (WGS) entry which is preliminary data.</text>
</comment>
<dbReference type="PANTHER" id="PTHR43649">
    <property type="entry name" value="ARABINOSE-BINDING PROTEIN-RELATED"/>
    <property type="match status" value="1"/>
</dbReference>
<evidence type="ECO:0000313" key="2">
    <source>
        <dbReference type="EMBL" id="KMS76686.1"/>
    </source>
</evidence>
<dbReference type="OrthoDB" id="3226017at2"/>
<reference evidence="2 3" key="1">
    <citation type="submission" date="2015-06" db="EMBL/GenBank/DDBJ databases">
        <authorList>
            <person name="Ju K.-S."/>
            <person name="Doroghazi J.R."/>
            <person name="Metcalf W.W."/>
        </authorList>
    </citation>
    <scope>NUCLEOTIDE SEQUENCE [LARGE SCALE GENOMIC DNA]</scope>
    <source>
        <strain evidence="2 3">NRRL 3414</strain>
    </source>
</reference>
<accession>A0A0J7ZKZ2</accession>
<gene>
    <name evidence="2" type="ORF">ACM01_02190</name>
</gene>
<protein>
    <submittedName>
        <fullName evidence="2">Sugar ABC transporter substrate-binding protein</fullName>
    </submittedName>
</protein>
<dbReference type="AlphaFoldDB" id="A0A0J7ZKZ2"/>
<dbReference type="InterPro" id="IPR006311">
    <property type="entry name" value="TAT_signal"/>
</dbReference>
<dbReference type="EMBL" id="LFNT01000002">
    <property type="protein sequence ID" value="KMS76686.1"/>
    <property type="molecule type" value="Genomic_DNA"/>
</dbReference>
<feature type="chain" id="PRO_5038485643" evidence="1">
    <location>
        <begin position="23"/>
        <end position="428"/>
    </location>
</feature>
<evidence type="ECO:0000313" key="3">
    <source>
        <dbReference type="Proteomes" id="UP000037432"/>
    </source>
</evidence>
<dbReference type="InterPro" id="IPR050490">
    <property type="entry name" value="Bact_solute-bd_prot1"/>
</dbReference>
<evidence type="ECO:0000256" key="1">
    <source>
        <dbReference type="SAM" id="SignalP"/>
    </source>
</evidence>
<dbReference type="PATRIC" id="fig|1938.3.peg.29"/>
<dbReference type="PROSITE" id="PS51318">
    <property type="entry name" value="TAT"/>
    <property type="match status" value="1"/>
</dbReference>
<organism evidence="2 3">
    <name type="scientific">Streptomyces viridochromogenes</name>
    <dbReference type="NCBI Taxonomy" id="1938"/>
    <lineage>
        <taxon>Bacteria</taxon>
        <taxon>Bacillati</taxon>
        <taxon>Actinomycetota</taxon>
        <taxon>Actinomycetes</taxon>
        <taxon>Kitasatosporales</taxon>
        <taxon>Streptomycetaceae</taxon>
        <taxon>Streptomyces</taxon>
    </lineage>
</organism>
<dbReference type="PANTHER" id="PTHR43649:SF32">
    <property type="entry name" value="SUGAR BINDING SECRETED PROTEIN"/>
    <property type="match status" value="1"/>
</dbReference>
<dbReference type="Gene3D" id="3.40.190.10">
    <property type="entry name" value="Periplasmic binding protein-like II"/>
    <property type="match status" value="1"/>
</dbReference>
<sequence>MRLSRRGLLRAGLAGTAATALGGLASGCAVPTGSTGRNMVLWYWSGGLSDTVVKNAKARYDRSVALDALQIGGQYRSKLITTITGRAHIPDIAGLKGEDMAAYLPNADQFIDLRTLGAEKYKDQYLSWKWDQGIADDGTMVGFPIDCGPVAHYYQFEIFRKAGLPYEPDDVSKELDTWEKFFDAGVRLGKRVPGAKLLTDVNSVFENIVQQGAQRYVDKDRHFIGDQDHVRRAWALAVEAKRRGIVSNLVSGTPDQQSAIQDGKLPSQLNASWASFDIKNGVPKTKGRWRVAQMPVRPANSGGSFLSITKACREPEQAFEIITWILNAANQAQGYVDAGLFPSTPASYDLKQMREPDEFFGGQVTTDVFGPAAQKIVVAYNSPFDIALGQPLKDEIKNVGVLGKDPKKAWSDAMSKCRRIAKHLGVSY</sequence>
<keyword evidence="1" id="KW-0732">Signal</keyword>
<dbReference type="InterPro" id="IPR006059">
    <property type="entry name" value="SBP"/>
</dbReference>
<dbReference type="RefSeq" id="WP_048579286.1">
    <property type="nucleotide sequence ID" value="NZ_LFNT01000002.1"/>
</dbReference>
<feature type="signal peptide" evidence="1">
    <location>
        <begin position="1"/>
        <end position="22"/>
    </location>
</feature>
<dbReference type="SUPFAM" id="SSF53850">
    <property type="entry name" value="Periplasmic binding protein-like II"/>
    <property type="match status" value="1"/>
</dbReference>
<dbReference type="Pfam" id="PF13416">
    <property type="entry name" value="SBP_bac_8"/>
    <property type="match status" value="1"/>
</dbReference>
<proteinExistence type="predicted"/>
<name>A0A0J7ZKZ2_STRVR</name>
<dbReference type="PROSITE" id="PS51257">
    <property type="entry name" value="PROKAR_LIPOPROTEIN"/>
    <property type="match status" value="1"/>
</dbReference>